<keyword evidence="6" id="KW-0804">Transcription</keyword>
<dbReference type="PROSITE" id="PS50157">
    <property type="entry name" value="ZINC_FINGER_C2H2_2"/>
    <property type="match status" value="2"/>
</dbReference>
<evidence type="ECO:0000256" key="1">
    <source>
        <dbReference type="ARBA" id="ARBA00004123"/>
    </source>
</evidence>
<evidence type="ECO:0000256" key="4">
    <source>
        <dbReference type="ARBA" id="ARBA00022833"/>
    </source>
</evidence>
<protein>
    <recommendedName>
        <fullName evidence="10">C2H2-type domain-containing protein</fullName>
    </recommendedName>
</protein>
<keyword evidence="5" id="KW-0805">Transcription regulation</keyword>
<evidence type="ECO:0000256" key="2">
    <source>
        <dbReference type="ARBA" id="ARBA00022723"/>
    </source>
</evidence>
<evidence type="ECO:0000256" key="7">
    <source>
        <dbReference type="ARBA" id="ARBA00023242"/>
    </source>
</evidence>
<dbReference type="Proteomes" id="UP001154252">
    <property type="component" value="Unassembled WGS sequence"/>
</dbReference>
<evidence type="ECO:0000259" key="10">
    <source>
        <dbReference type="PROSITE" id="PS50157"/>
    </source>
</evidence>
<reference evidence="11" key="1">
    <citation type="submission" date="2021-07" db="EMBL/GenBank/DDBJ databases">
        <authorList>
            <person name="Branca A.L. A."/>
        </authorList>
    </citation>
    <scope>NUCLEOTIDE SEQUENCE</scope>
</reference>
<evidence type="ECO:0000256" key="9">
    <source>
        <dbReference type="SAM" id="MobiDB-lite"/>
    </source>
</evidence>
<evidence type="ECO:0000313" key="12">
    <source>
        <dbReference type="Proteomes" id="UP001154252"/>
    </source>
</evidence>
<dbReference type="InterPro" id="IPR036236">
    <property type="entry name" value="Znf_C2H2_sf"/>
</dbReference>
<comment type="subcellular location">
    <subcellularLocation>
        <location evidence="1">Nucleus</location>
    </subcellularLocation>
</comment>
<dbReference type="SUPFAM" id="SSF57667">
    <property type="entry name" value="beta-beta-alpha zinc fingers"/>
    <property type="match status" value="1"/>
</dbReference>
<gene>
    <name evidence="11" type="ORF">PEGY_LOCUS6766</name>
</gene>
<evidence type="ECO:0000256" key="3">
    <source>
        <dbReference type="ARBA" id="ARBA00022771"/>
    </source>
</evidence>
<dbReference type="InterPro" id="IPR013087">
    <property type="entry name" value="Znf_C2H2_type"/>
</dbReference>
<comment type="caution">
    <text evidence="11">The sequence shown here is derived from an EMBL/GenBank/DDBJ whole genome shotgun (WGS) entry which is preliminary data.</text>
</comment>
<dbReference type="OrthoDB" id="654211at2759"/>
<dbReference type="PANTHER" id="PTHR46179">
    <property type="entry name" value="ZINC FINGER PROTEIN"/>
    <property type="match status" value="1"/>
</dbReference>
<feature type="domain" description="C2H2-type" evidence="10">
    <location>
        <begin position="254"/>
        <end position="283"/>
    </location>
</feature>
<dbReference type="PROSITE" id="PS00028">
    <property type="entry name" value="ZINC_FINGER_C2H2_1"/>
    <property type="match status" value="2"/>
</dbReference>
<keyword evidence="12" id="KW-1185">Reference proteome</keyword>
<dbReference type="GO" id="GO:0005634">
    <property type="term" value="C:nucleus"/>
    <property type="evidence" value="ECO:0007669"/>
    <property type="project" value="UniProtKB-SubCell"/>
</dbReference>
<keyword evidence="4" id="KW-0862">Zinc</keyword>
<dbReference type="AlphaFoldDB" id="A0A9W4P6D9"/>
<dbReference type="PANTHER" id="PTHR46179:SF13">
    <property type="entry name" value="C2H2-TYPE DOMAIN-CONTAINING PROTEIN"/>
    <property type="match status" value="1"/>
</dbReference>
<feature type="region of interest" description="Disordered" evidence="9">
    <location>
        <begin position="1"/>
        <end position="38"/>
    </location>
</feature>
<organism evidence="11 12">
    <name type="scientific">Penicillium egyptiacum</name>
    <dbReference type="NCBI Taxonomy" id="1303716"/>
    <lineage>
        <taxon>Eukaryota</taxon>
        <taxon>Fungi</taxon>
        <taxon>Dikarya</taxon>
        <taxon>Ascomycota</taxon>
        <taxon>Pezizomycotina</taxon>
        <taxon>Eurotiomycetes</taxon>
        <taxon>Eurotiomycetidae</taxon>
        <taxon>Eurotiales</taxon>
        <taxon>Aspergillaceae</taxon>
        <taxon>Penicillium</taxon>
    </lineage>
</organism>
<sequence length="361" mass="40963">MFREHGKHPLLLSPAQPSPELDVQHDSPNLSKTKPPTLATTPFHHWDSHALLSWPDPGHSIWRPDNFDTMSPQREYWVESHRALQVYHYSTGSYHTSMPLKDNSIPNIHCSQAVDHHLESGSILYLPPLRLCQLRRLDLAPTFNVAEGMPGADFSTMQTINPTLVFPHASTNTSESLNFAASLGAAAEVYSIPSCTGISSTWFLDQPQEPSQEIHDTTVCINDHSLLDYHVYSKKPGHNLDVEDQEFDMHKRQFKCKVIGCGIGFKRQDHLERHTRSHLKEKPHVCWVPGCHRAFSRRDNLKAHCTKTHSRRGGRNRYVATLDETSPDYDPGFRGQLSFDGRPLRFLAPINLVPKAKPQQP</sequence>
<evidence type="ECO:0000256" key="6">
    <source>
        <dbReference type="ARBA" id="ARBA00023163"/>
    </source>
</evidence>
<dbReference type="Gene3D" id="3.30.160.60">
    <property type="entry name" value="Classic Zinc Finger"/>
    <property type="match status" value="2"/>
</dbReference>
<keyword evidence="2" id="KW-0479">Metal-binding</keyword>
<dbReference type="GO" id="GO:0008270">
    <property type="term" value="F:zinc ion binding"/>
    <property type="evidence" value="ECO:0007669"/>
    <property type="project" value="UniProtKB-KW"/>
</dbReference>
<keyword evidence="7" id="KW-0539">Nucleus</keyword>
<dbReference type="Pfam" id="PF00096">
    <property type="entry name" value="zf-C2H2"/>
    <property type="match status" value="1"/>
</dbReference>
<dbReference type="GO" id="GO:0006357">
    <property type="term" value="P:regulation of transcription by RNA polymerase II"/>
    <property type="evidence" value="ECO:0007669"/>
    <property type="project" value="TreeGrafter"/>
</dbReference>
<accession>A0A9W4P6D9</accession>
<evidence type="ECO:0000256" key="5">
    <source>
        <dbReference type="ARBA" id="ARBA00023015"/>
    </source>
</evidence>
<proteinExistence type="predicted"/>
<dbReference type="InterPro" id="IPR051061">
    <property type="entry name" value="Zinc_finger_trans_reg"/>
</dbReference>
<keyword evidence="3 8" id="KW-0863">Zinc-finger</keyword>
<dbReference type="EMBL" id="CAJVRC010000876">
    <property type="protein sequence ID" value="CAG8902399.1"/>
    <property type="molecule type" value="Genomic_DNA"/>
</dbReference>
<evidence type="ECO:0000256" key="8">
    <source>
        <dbReference type="PROSITE-ProRule" id="PRU00042"/>
    </source>
</evidence>
<name>A0A9W4P6D9_9EURO</name>
<evidence type="ECO:0000313" key="11">
    <source>
        <dbReference type="EMBL" id="CAG8902399.1"/>
    </source>
</evidence>
<feature type="compositionally biased region" description="Polar residues" evidence="9">
    <location>
        <begin position="26"/>
        <end position="38"/>
    </location>
</feature>
<feature type="domain" description="C2H2-type" evidence="10">
    <location>
        <begin position="284"/>
        <end position="314"/>
    </location>
</feature>
<dbReference type="SMART" id="SM00355">
    <property type="entry name" value="ZnF_C2H2"/>
    <property type="match status" value="2"/>
</dbReference>